<comment type="similarity">
    <text evidence="3">Belongs to the HAD-like hydrolase superfamily. SerB family.</text>
</comment>
<comment type="caution">
    <text evidence="13">The sequence shown here is derived from an EMBL/GenBank/DDBJ whole genome shotgun (WGS) entry which is preliminary data.</text>
</comment>
<reference evidence="13 14" key="1">
    <citation type="submission" date="2020-08" db="EMBL/GenBank/DDBJ databases">
        <authorList>
            <person name="Hejnol A."/>
        </authorList>
    </citation>
    <scope>NUCLEOTIDE SEQUENCE [LARGE SCALE GENOMIC DNA]</scope>
</reference>
<evidence type="ECO:0000313" key="14">
    <source>
        <dbReference type="Proteomes" id="UP000549394"/>
    </source>
</evidence>
<dbReference type="GO" id="GO:0006564">
    <property type="term" value="P:L-serine biosynthetic process"/>
    <property type="evidence" value="ECO:0007669"/>
    <property type="project" value="UniProtKB-KW"/>
</dbReference>
<keyword evidence="14" id="KW-1185">Reference proteome</keyword>
<proteinExistence type="inferred from homology"/>
<dbReference type="OrthoDB" id="27226at2759"/>
<keyword evidence="6" id="KW-0028">Amino-acid biosynthesis</keyword>
<dbReference type="Gene3D" id="3.40.50.1000">
    <property type="entry name" value="HAD superfamily/HAD-like"/>
    <property type="match status" value="1"/>
</dbReference>
<evidence type="ECO:0000256" key="11">
    <source>
        <dbReference type="ARBA" id="ARBA00031693"/>
    </source>
</evidence>
<evidence type="ECO:0000256" key="9">
    <source>
        <dbReference type="ARBA" id="ARBA00022842"/>
    </source>
</evidence>
<organism evidence="13 14">
    <name type="scientific">Dimorphilus gyrociliatus</name>
    <dbReference type="NCBI Taxonomy" id="2664684"/>
    <lineage>
        <taxon>Eukaryota</taxon>
        <taxon>Metazoa</taxon>
        <taxon>Spiralia</taxon>
        <taxon>Lophotrochozoa</taxon>
        <taxon>Annelida</taxon>
        <taxon>Polychaeta</taxon>
        <taxon>Polychaeta incertae sedis</taxon>
        <taxon>Dinophilidae</taxon>
        <taxon>Dimorphilus</taxon>
    </lineage>
</organism>
<dbReference type="CDD" id="cd04309">
    <property type="entry name" value="HAD_PSP_eu"/>
    <property type="match status" value="1"/>
</dbReference>
<dbReference type="EMBL" id="CAJFCJ010000031">
    <property type="protein sequence ID" value="CAD5126060.1"/>
    <property type="molecule type" value="Genomic_DNA"/>
</dbReference>
<evidence type="ECO:0000256" key="12">
    <source>
        <dbReference type="PIRSR" id="PIRSR604469-1"/>
    </source>
</evidence>
<dbReference type="InterPro" id="IPR023214">
    <property type="entry name" value="HAD_sf"/>
</dbReference>
<gene>
    <name evidence="13" type="ORF">DGYR_LOCUS13346</name>
</gene>
<dbReference type="NCBIfam" id="TIGR01488">
    <property type="entry name" value="HAD-SF-IB"/>
    <property type="match status" value="1"/>
</dbReference>
<protein>
    <recommendedName>
        <fullName evidence="5">Phosphoserine phosphatase</fullName>
        <ecNumber evidence="4">3.1.3.3</ecNumber>
    </recommendedName>
    <alternativeName>
        <fullName evidence="11">O-phosphoserine phosphohydrolase</fullName>
    </alternativeName>
</protein>
<dbReference type="Gene3D" id="1.10.150.210">
    <property type="entry name" value="Phosphoserine phosphatase, domain 2"/>
    <property type="match status" value="1"/>
</dbReference>
<accession>A0A7I8WD76</accession>
<comment type="cofactor">
    <cofactor evidence="1">
        <name>Mg(2+)</name>
        <dbReference type="ChEBI" id="CHEBI:18420"/>
    </cofactor>
</comment>
<name>A0A7I8WD76_9ANNE</name>
<evidence type="ECO:0000256" key="5">
    <source>
        <dbReference type="ARBA" id="ARBA00015196"/>
    </source>
</evidence>
<sequence length="218" mass="23964">MDQVIETFKKADCVCFDVDSTVCTDEGADELAAFMGVGEQVANLTNQAMGGSMTFRESLEKRLDIMKPDRSTLQKFVTSRPPSLTSGIKELVKRLQDKQVVVYLVSGGFKTIIEPVADSLLIPRENIIANEFIFNDDGSYKDFDRNAPTSASGGKCRVIEQLKASYSTIVHIGDGVTDMEASPPADAFIGFGGNKVREAVKKESKWFVMSFDELLKVL</sequence>
<evidence type="ECO:0000256" key="1">
    <source>
        <dbReference type="ARBA" id="ARBA00001946"/>
    </source>
</evidence>
<feature type="active site" description="Nucleophile" evidence="12">
    <location>
        <position position="17"/>
    </location>
</feature>
<dbReference type="PANTHER" id="PTHR43344:SF2">
    <property type="entry name" value="PHOSPHOSERINE PHOSPHATASE"/>
    <property type="match status" value="1"/>
</dbReference>
<dbReference type="Proteomes" id="UP000549394">
    <property type="component" value="Unassembled WGS sequence"/>
</dbReference>
<dbReference type="InterPro" id="IPR036412">
    <property type="entry name" value="HAD-like_sf"/>
</dbReference>
<evidence type="ECO:0000256" key="8">
    <source>
        <dbReference type="ARBA" id="ARBA00022801"/>
    </source>
</evidence>
<dbReference type="GO" id="GO:0000287">
    <property type="term" value="F:magnesium ion binding"/>
    <property type="evidence" value="ECO:0007669"/>
    <property type="project" value="TreeGrafter"/>
</dbReference>
<keyword evidence="9" id="KW-0460">Magnesium</keyword>
<evidence type="ECO:0000313" key="13">
    <source>
        <dbReference type="EMBL" id="CAD5126060.1"/>
    </source>
</evidence>
<keyword evidence="7" id="KW-0479">Metal-binding</keyword>
<dbReference type="AlphaFoldDB" id="A0A7I8WD76"/>
<dbReference type="GO" id="GO:0036424">
    <property type="term" value="F:L-phosphoserine phosphatase activity"/>
    <property type="evidence" value="ECO:0007669"/>
    <property type="project" value="InterPro"/>
</dbReference>
<feature type="active site" description="Proton donor" evidence="12">
    <location>
        <position position="19"/>
    </location>
</feature>
<dbReference type="PANTHER" id="PTHR43344">
    <property type="entry name" value="PHOSPHOSERINE PHOSPHATASE"/>
    <property type="match status" value="1"/>
</dbReference>
<evidence type="ECO:0000256" key="4">
    <source>
        <dbReference type="ARBA" id="ARBA00012640"/>
    </source>
</evidence>
<keyword evidence="10" id="KW-0718">Serine biosynthesis</keyword>
<dbReference type="NCBIfam" id="TIGR00338">
    <property type="entry name" value="serB"/>
    <property type="match status" value="1"/>
</dbReference>
<evidence type="ECO:0000256" key="3">
    <source>
        <dbReference type="ARBA" id="ARBA00009184"/>
    </source>
</evidence>
<dbReference type="InterPro" id="IPR050582">
    <property type="entry name" value="HAD-like_SerB"/>
</dbReference>
<dbReference type="EC" id="3.1.3.3" evidence="4"/>
<evidence type="ECO:0000256" key="6">
    <source>
        <dbReference type="ARBA" id="ARBA00022605"/>
    </source>
</evidence>
<dbReference type="GO" id="GO:0005737">
    <property type="term" value="C:cytoplasm"/>
    <property type="evidence" value="ECO:0007669"/>
    <property type="project" value="TreeGrafter"/>
</dbReference>
<dbReference type="Pfam" id="PF00702">
    <property type="entry name" value="Hydrolase"/>
    <property type="match status" value="1"/>
</dbReference>
<dbReference type="SUPFAM" id="SSF56784">
    <property type="entry name" value="HAD-like"/>
    <property type="match status" value="1"/>
</dbReference>
<dbReference type="UniPathway" id="UPA00135">
    <property type="reaction ID" value="UER00198"/>
</dbReference>
<evidence type="ECO:0000256" key="2">
    <source>
        <dbReference type="ARBA" id="ARBA00005135"/>
    </source>
</evidence>
<dbReference type="InterPro" id="IPR004469">
    <property type="entry name" value="PSP"/>
</dbReference>
<evidence type="ECO:0000256" key="10">
    <source>
        <dbReference type="ARBA" id="ARBA00023299"/>
    </source>
</evidence>
<evidence type="ECO:0000256" key="7">
    <source>
        <dbReference type="ARBA" id="ARBA00022723"/>
    </source>
</evidence>
<comment type="pathway">
    <text evidence="2">Amino-acid biosynthesis; L-serine biosynthesis; L-serine from 3-phospho-D-glycerate: step 3/3.</text>
</comment>
<keyword evidence="8" id="KW-0378">Hydrolase</keyword>